<dbReference type="AlphaFoldDB" id="A0AAN7UC60"/>
<evidence type="ECO:0000313" key="9">
    <source>
        <dbReference type="Proteomes" id="UP001305414"/>
    </source>
</evidence>
<accession>A0AAN7UC60</accession>
<feature type="domain" description="Zn(2)-C6 fungal-type" evidence="7">
    <location>
        <begin position="28"/>
        <end position="58"/>
    </location>
</feature>
<feature type="region of interest" description="Disordered" evidence="6">
    <location>
        <begin position="1"/>
        <end position="20"/>
    </location>
</feature>
<dbReference type="GO" id="GO:0000981">
    <property type="term" value="F:DNA-binding transcription factor activity, RNA polymerase II-specific"/>
    <property type="evidence" value="ECO:0007669"/>
    <property type="project" value="InterPro"/>
</dbReference>
<evidence type="ECO:0000256" key="2">
    <source>
        <dbReference type="ARBA" id="ARBA00022833"/>
    </source>
</evidence>
<keyword evidence="2" id="KW-0862">Zinc</keyword>
<dbReference type="InterPro" id="IPR036864">
    <property type="entry name" value="Zn2-C6_fun-type_DNA-bd_sf"/>
</dbReference>
<dbReference type="SUPFAM" id="SSF57701">
    <property type="entry name" value="Zn2/Cys6 DNA-binding domain"/>
    <property type="match status" value="1"/>
</dbReference>
<keyword evidence="3" id="KW-0805">Transcription regulation</keyword>
<evidence type="ECO:0000313" key="8">
    <source>
        <dbReference type="EMBL" id="KAK5626139.1"/>
    </source>
</evidence>
<dbReference type="EMBL" id="JAWHQM010000003">
    <property type="protein sequence ID" value="KAK5626139.1"/>
    <property type="molecule type" value="Genomic_DNA"/>
</dbReference>
<name>A0AAN7UC60_9PEZI</name>
<gene>
    <name evidence="8" type="ORF">RRF57_001854</name>
</gene>
<dbReference type="Proteomes" id="UP001305414">
    <property type="component" value="Unassembled WGS sequence"/>
</dbReference>
<dbReference type="InterPro" id="IPR001138">
    <property type="entry name" value="Zn2Cys6_DnaBD"/>
</dbReference>
<comment type="caution">
    <text evidence="8">The sequence shown here is derived from an EMBL/GenBank/DDBJ whole genome shotgun (WGS) entry which is preliminary data.</text>
</comment>
<dbReference type="GO" id="GO:0008270">
    <property type="term" value="F:zinc ion binding"/>
    <property type="evidence" value="ECO:0007669"/>
    <property type="project" value="InterPro"/>
</dbReference>
<protein>
    <recommendedName>
        <fullName evidence="7">Zn(2)-C6 fungal-type domain-containing protein</fullName>
    </recommendedName>
</protein>
<sequence length="460" mass="52141">MESNNEPAVKMGSAATESASVPASRQKNCSACVQAKRRCDRRTPICSRCLQKTLPCVYAKSRSTYRPGKNAREPTPLLEALPLQSPAYSPLNIPGFSFDTEYPESMSSRFLPDVTVESTPRSHNGGTPYSITAMSSFLDFIGNSTLSSSDQWLVCNEDEHLPERPTTPADEELLADLSKMIACNRIDSWQVHDPKTPLYYILNRVKGFTTEMAEKNTTPFIHRYLYHEYKPRCIMSCFTTCVLYANSTPNNTAMVMKALSDSARELVDSEAYCVVPTPIEKLARSQSLFLYQIIRLFDGDITLRAQGEKDIGLLKTWLGELCRIRDNLGDLALLERALVKDQSPAGWENWVFAECVRRTIIMAYAVIGLYELLKDQRYTDPDNPWAYVHRWTLGRSLWEAGSPTEFQRAWRESSHFIIASFSFGSFVENGKGEDVDEFAEIFLNVYMGGDATREFMDRRK</sequence>
<dbReference type="Gene3D" id="4.10.240.10">
    <property type="entry name" value="Zn(2)-C6 fungal-type DNA-binding domain"/>
    <property type="match status" value="1"/>
</dbReference>
<keyword evidence="1" id="KW-0479">Metal-binding</keyword>
<evidence type="ECO:0000256" key="6">
    <source>
        <dbReference type="SAM" id="MobiDB-lite"/>
    </source>
</evidence>
<reference evidence="8 9" key="1">
    <citation type="submission" date="2023-10" db="EMBL/GenBank/DDBJ databases">
        <title>Draft genome sequence of Xylaria bambusicola isolate GMP-LS, the root and basal stem rot pathogen of sugarcane in Indonesia.</title>
        <authorList>
            <person name="Selvaraj P."/>
            <person name="Muralishankar V."/>
            <person name="Muruganantham S."/>
            <person name="Sp S."/>
            <person name="Haryani S."/>
            <person name="Lau K.J.X."/>
            <person name="Naqvi N.I."/>
        </authorList>
    </citation>
    <scope>NUCLEOTIDE SEQUENCE [LARGE SCALE GENOMIC DNA]</scope>
    <source>
        <strain evidence="8">GMP-LS</strain>
    </source>
</reference>
<dbReference type="PANTHER" id="PTHR47660">
    <property type="entry name" value="TRANSCRIPTION FACTOR WITH C2H2 AND ZN(2)-CYS(6) DNA BINDING DOMAIN (EUROFUNG)-RELATED-RELATED"/>
    <property type="match status" value="1"/>
</dbReference>
<evidence type="ECO:0000256" key="4">
    <source>
        <dbReference type="ARBA" id="ARBA00023163"/>
    </source>
</evidence>
<evidence type="ECO:0000256" key="5">
    <source>
        <dbReference type="ARBA" id="ARBA00023242"/>
    </source>
</evidence>
<evidence type="ECO:0000256" key="1">
    <source>
        <dbReference type="ARBA" id="ARBA00022723"/>
    </source>
</evidence>
<dbReference type="CDD" id="cd00067">
    <property type="entry name" value="GAL4"/>
    <property type="match status" value="1"/>
</dbReference>
<evidence type="ECO:0000256" key="3">
    <source>
        <dbReference type="ARBA" id="ARBA00023015"/>
    </source>
</evidence>
<keyword evidence="5" id="KW-0539">Nucleus</keyword>
<keyword evidence="9" id="KW-1185">Reference proteome</keyword>
<dbReference type="Pfam" id="PF00172">
    <property type="entry name" value="Zn_clus"/>
    <property type="match status" value="1"/>
</dbReference>
<organism evidence="8 9">
    <name type="scientific">Xylaria bambusicola</name>
    <dbReference type="NCBI Taxonomy" id="326684"/>
    <lineage>
        <taxon>Eukaryota</taxon>
        <taxon>Fungi</taxon>
        <taxon>Dikarya</taxon>
        <taxon>Ascomycota</taxon>
        <taxon>Pezizomycotina</taxon>
        <taxon>Sordariomycetes</taxon>
        <taxon>Xylariomycetidae</taxon>
        <taxon>Xylariales</taxon>
        <taxon>Xylariaceae</taxon>
        <taxon>Xylaria</taxon>
    </lineage>
</organism>
<dbReference type="PROSITE" id="PS50048">
    <property type="entry name" value="ZN2_CY6_FUNGAL_2"/>
    <property type="match status" value="1"/>
</dbReference>
<proteinExistence type="predicted"/>
<evidence type="ECO:0000259" key="7">
    <source>
        <dbReference type="PROSITE" id="PS50048"/>
    </source>
</evidence>
<keyword evidence="4" id="KW-0804">Transcription</keyword>